<protein>
    <submittedName>
        <fullName evidence="2">Uncharacterized protein</fullName>
    </submittedName>
</protein>
<dbReference type="EMBL" id="JAWMWH010000003">
    <property type="protein sequence ID" value="MEJ6401147.1"/>
    <property type="molecule type" value="Genomic_DNA"/>
</dbReference>
<evidence type="ECO:0000313" key="3">
    <source>
        <dbReference type="Proteomes" id="UP001370590"/>
    </source>
</evidence>
<reference evidence="2 3" key="1">
    <citation type="submission" date="2023-10" db="EMBL/GenBank/DDBJ databases">
        <title>Nicoliella lavandulae sp. nov. isolated from Lavandula angustifolia flowers.</title>
        <authorList>
            <person name="Alcantara C."/>
            <person name="Zuniga M."/>
            <person name="Landete J.M."/>
            <person name="Monedero V."/>
        </authorList>
    </citation>
    <scope>NUCLEOTIDE SEQUENCE [LARGE SCALE GENOMIC DNA]</scope>
    <source>
        <strain evidence="2 3">Es01</strain>
    </source>
</reference>
<keyword evidence="1" id="KW-0472">Membrane</keyword>
<sequence length="54" mass="6254">MKSQLAAWLFLLIITILYWCLILLHRNKKQRKDNVLMAIAMSVAVLIFGVIIII</sequence>
<accession>A0ABU8SMM4</accession>
<comment type="caution">
    <text evidence="2">The sequence shown here is derived from an EMBL/GenBank/DDBJ whole genome shotgun (WGS) entry which is preliminary data.</text>
</comment>
<evidence type="ECO:0000313" key="2">
    <source>
        <dbReference type="EMBL" id="MEJ6401147.1"/>
    </source>
</evidence>
<evidence type="ECO:0000256" key="1">
    <source>
        <dbReference type="SAM" id="Phobius"/>
    </source>
</evidence>
<dbReference type="RefSeq" id="WP_339960991.1">
    <property type="nucleotide sequence ID" value="NZ_JAWMWH010000003.1"/>
</dbReference>
<keyword evidence="1" id="KW-0812">Transmembrane</keyword>
<organism evidence="2 3">
    <name type="scientific">Nicoliella lavandulae</name>
    <dbReference type="NCBI Taxonomy" id="3082954"/>
    <lineage>
        <taxon>Bacteria</taxon>
        <taxon>Bacillati</taxon>
        <taxon>Bacillota</taxon>
        <taxon>Bacilli</taxon>
        <taxon>Lactobacillales</taxon>
        <taxon>Lactobacillaceae</taxon>
        <taxon>Nicoliella</taxon>
    </lineage>
</organism>
<feature type="transmembrane region" description="Helical" evidence="1">
    <location>
        <begin position="6"/>
        <end position="24"/>
    </location>
</feature>
<keyword evidence="3" id="KW-1185">Reference proteome</keyword>
<feature type="transmembrane region" description="Helical" evidence="1">
    <location>
        <begin position="36"/>
        <end position="53"/>
    </location>
</feature>
<dbReference type="Proteomes" id="UP001370590">
    <property type="component" value="Unassembled WGS sequence"/>
</dbReference>
<proteinExistence type="predicted"/>
<name>A0ABU8SMM4_9LACO</name>
<gene>
    <name evidence="2" type="ORF">R4146_08335</name>
</gene>
<keyword evidence="1" id="KW-1133">Transmembrane helix</keyword>